<feature type="compositionally biased region" description="Acidic residues" evidence="1">
    <location>
        <begin position="98"/>
        <end position="107"/>
    </location>
</feature>
<feature type="non-terminal residue" evidence="2">
    <location>
        <position position="107"/>
    </location>
</feature>
<dbReference type="EMBL" id="JABANM010027496">
    <property type="protein sequence ID" value="KAF4711212.1"/>
    <property type="molecule type" value="Genomic_DNA"/>
</dbReference>
<sequence>MSPLEAHLWRQLGVDDYPEWTVAWSDVAPEKLPRTREKAHLHPDYLVEAEESDLAELAAFEDREEATISPTDDLPKLDPEGDDITDEWGHGTGTPDDMNLEDMEWLR</sequence>
<accession>A0A7J6QT23</accession>
<proteinExistence type="predicted"/>
<evidence type="ECO:0000256" key="1">
    <source>
        <dbReference type="SAM" id="MobiDB-lite"/>
    </source>
</evidence>
<protein>
    <submittedName>
        <fullName evidence="2">Uncharacterized protein</fullName>
    </submittedName>
</protein>
<dbReference type="AlphaFoldDB" id="A0A7J6QT23"/>
<organism evidence="2 3">
    <name type="scientific">Perkinsus olseni</name>
    <name type="common">Perkinsus atlanticus</name>
    <dbReference type="NCBI Taxonomy" id="32597"/>
    <lineage>
        <taxon>Eukaryota</taxon>
        <taxon>Sar</taxon>
        <taxon>Alveolata</taxon>
        <taxon>Perkinsozoa</taxon>
        <taxon>Perkinsea</taxon>
        <taxon>Perkinsida</taxon>
        <taxon>Perkinsidae</taxon>
        <taxon>Perkinsus</taxon>
    </lineage>
</organism>
<comment type="caution">
    <text evidence="2">The sequence shown here is derived from an EMBL/GenBank/DDBJ whole genome shotgun (WGS) entry which is preliminary data.</text>
</comment>
<evidence type="ECO:0000313" key="2">
    <source>
        <dbReference type="EMBL" id="KAF4711212.1"/>
    </source>
</evidence>
<name>A0A7J6QT23_PEROL</name>
<dbReference type="Proteomes" id="UP000574390">
    <property type="component" value="Unassembled WGS sequence"/>
</dbReference>
<feature type="region of interest" description="Disordered" evidence="1">
    <location>
        <begin position="62"/>
        <end position="107"/>
    </location>
</feature>
<reference evidence="2 3" key="1">
    <citation type="submission" date="2020-04" db="EMBL/GenBank/DDBJ databases">
        <title>Perkinsus olseni comparative genomics.</title>
        <authorList>
            <person name="Bogema D.R."/>
        </authorList>
    </citation>
    <scope>NUCLEOTIDE SEQUENCE [LARGE SCALE GENOMIC DNA]</scope>
    <source>
        <strain evidence="2">ATCC PRA-205</strain>
    </source>
</reference>
<gene>
    <name evidence="2" type="ORF">FOZ62_015769</name>
</gene>
<evidence type="ECO:0000313" key="3">
    <source>
        <dbReference type="Proteomes" id="UP000574390"/>
    </source>
</evidence>